<reference evidence="2 3" key="1">
    <citation type="journal article" date="2016" name="Genome Announc.">
        <title>Draft Genome Sequence of Planomonospora sphaerica JCM9374, a Rare Actinomycete.</title>
        <authorList>
            <person name="Dohra H."/>
            <person name="Suzuki T."/>
            <person name="Inoue Y."/>
            <person name="Kodani S."/>
        </authorList>
    </citation>
    <scope>NUCLEOTIDE SEQUENCE [LARGE SCALE GENOMIC DNA]</scope>
    <source>
        <strain evidence="2 3">JCM 9374</strain>
    </source>
</reference>
<dbReference type="EMBL" id="BDCX01000004">
    <property type="protein sequence ID" value="GAT66329.1"/>
    <property type="molecule type" value="Genomic_DNA"/>
</dbReference>
<keyword evidence="1" id="KW-0732">Signal</keyword>
<dbReference type="Gene3D" id="3.40.190.10">
    <property type="entry name" value="Periplasmic binding protein-like II"/>
    <property type="match status" value="2"/>
</dbReference>
<dbReference type="SUPFAM" id="SSF53850">
    <property type="entry name" value="Periplasmic binding protein-like II"/>
    <property type="match status" value="1"/>
</dbReference>
<evidence type="ECO:0000313" key="3">
    <source>
        <dbReference type="Proteomes" id="UP000077701"/>
    </source>
</evidence>
<gene>
    <name evidence="2" type="ORF">PS9374_01978</name>
</gene>
<dbReference type="InterPro" id="IPR050490">
    <property type="entry name" value="Bact_solute-bd_prot1"/>
</dbReference>
<dbReference type="RefSeq" id="WP_196466556.1">
    <property type="nucleotide sequence ID" value="NZ_BDCX01000004.1"/>
</dbReference>
<dbReference type="Proteomes" id="UP000077701">
    <property type="component" value="Unassembled WGS sequence"/>
</dbReference>
<organism evidence="2 3">
    <name type="scientific">Planomonospora sphaerica</name>
    <dbReference type="NCBI Taxonomy" id="161355"/>
    <lineage>
        <taxon>Bacteria</taxon>
        <taxon>Bacillati</taxon>
        <taxon>Actinomycetota</taxon>
        <taxon>Actinomycetes</taxon>
        <taxon>Streptosporangiales</taxon>
        <taxon>Streptosporangiaceae</taxon>
        <taxon>Planomonospora</taxon>
    </lineage>
</organism>
<dbReference type="InterPro" id="IPR006059">
    <property type="entry name" value="SBP"/>
</dbReference>
<name>A0A171C9D5_9ACTN</name>
<comment type="caution">
    <text evidence="2">The sequence shown here is derived from an EMBL/GenBank/DDBJ whole genome shotgun (WGS) entry which is preliminary data.</text>
</comment>
<protein>
    <submittedName>
        <fullName evidence="2">Sugar-binding protein</fullName>
    </submittedName>
</protein>
<dbReference type="PANTHER" id="PTHR43649:SF12">
    <property type="entry name" value="DIACETYLCHITOBIOSE BINDING PROTEIN DASA"/>
    <property type="match status" value="1"/>
</dbReference>
<dbReference type="STRING" id="161355.PS9374_01978"/>
<sequence length="424" mass="45308">MRSLKTAALLAAAALTLTACGSGDGGGDAASDGKTKLRFSYWGSDSRQKMTEQAIAAFEKKNPTIDVVGEFSDWPSYYESLATKVAANDAPDVMTLEIRGLSEYAGRGALADLTGKVNTADLDQGVLPAGQVDGKQYAIPTGVNVFAMLANKATIEKAGEKMPDDKTWTWDEYIELSSKITKGGDGSVYGTEYTFNPAYLTIFAAQRGESFYNNGKIGITPETLKAWWANFDKLIKEKGSPDAAKMAETAAAGQEQSLIATNKGGFGMWWTNQLGAMAKSSGQELTLLRLPKTPDAQKSGLFLQPAMHWTISSKTEHPAEAQKFVDFLLNDPEAGAILLSDRGLPINSKVLAAIKDKLPPADTQSLEFIESIKSDLDAVVVPPKGGGKMEDIIRRYSEAVTSGQQTPDEAATKLLEEANAAIAG</sequence>
<keyword evidence="3" id="KW-1185">Reference proteome</keyword>
<proteinExistence type="predicted"/>
<feature type="signal peptide" evidence="1">
    <location>
        <begin position="1"/>
        <end position="21"/>
    </location>
</feature>
<evidence type="ECO:0000313" key="2">
    <source>
        <dbReference type="EMBL" id="GAT66329.1"/>
    </source>
</evidence>
<dbReference type="PROSITE" id="PS51257">
    <property type="entry name" value="PROKAR_LIPOPROTEIN"/>
    <property type="match status" value="1"/>
</dbReference>
<reference evidence="3" key="2">
    <citation type="submission" date="2016-04" db="EMBL/GenBank/DDBJ databases">
        <title>Planomonospora sphaerica JCM9374 whole genome shotgun sequence.</title>
        <authorList>
            <person name="Suzuki T."/>
            <person name="Dohra H."/>
            <person name="Kodani S."/>
        </authorList>
    </citation>
    <scope>NUCLEOTIDE SEQUENCE [LARGE SCALE GENOMIC DNA]</scope>
    <source>
        <strain evidence="3">JCM 9374</strain>
    </source>
</reference>
<dbReference type="CDD" id="cd13585">
    <property type="entry name" value="PBP2_TMBP_like"/>
    <property type="match status" value="1"/>
</dbReference>
<evidence type="ECO:0000256" key="1">
    <source>
        <dbReference type="SAM" id="SignalP"/>
    </source>
</evidence>
<dbReference type="PANTHER" id="PTHR43649">
    <property type="entry name" value="ARABINOSE-BINDING PROTEIN-RELATED"/>
    <property type="match status" value="1"/>
</dbReference>
<feature type="chain" id="PRO_5039595634" evidence="1">
    <location>
        <begin position="22"/>
        <end position="424"/>
    </location>
</feature>
<dbReference type="Pfam" id="PF01547">
    <property type="entry name" value="SBP_bac_1"/>
    <property type="match status" value="1"/>
</dbReference>
<dbReference type="AlphaFoldDB" id="A0A171C9D5"/>
<accession>A0A171C9D5</accession>